<keyword evidence="11" id="KW-0234">DNA repair</keyword>
<evidence type="ECO:0000313" key="13">
    <source>
        <dbReference type="Proteomes" id="UP000766336"/>
    </source>
</evidence>
<keyword evidence="3" id="KW-0540">Nuclease</keyword>
<keyword evidence="4" id="KW-0479">Metal-binding</keyword>
<organism evidence="12 13">
    <name type="scientific">Roseococcus pinisoli</name>
    <dbReference type="NCBI Taxonomy" id="2835040"/>
    <lineage>
        <taxon>Bacteria</taxon>
        <taxon>Pseudomonadati</taxon>
        <taxon>Pseudomonadota</taxon>
        <taxon>Alphaproteobacteria</taxon>
        <taxon>Acetobacterales</taxon>
        <taxon>Roseomonadaceae</taxon>
        <taxon>Roseococcus</taxon>
    </lineage>
</organism>
<comment type="similarity">
    <text evidence="1">Belongs to the RuvC family.</text>
</comment>
<reference evidence="12 13" key="1">
    <citation type="submission" date="2021-05" db="EMBL/GenBank/DDBJ databases">
        <title>Roseococcus sp. XZZS9, whole genome shotgun sequencing project.</title>
        <authorList>
            <person name="Zhao G."/>
            <person name="Shen L."/>
        </authorList>
    </citation>
    <scope>NUCLEOTIDE SEQUENCE [LARGE SCALE GENOMIC DNA]</scope>
    <source>
        <strain evidence="12 13">XZZS9</strain>
    </source>
</reference>
<dbReference type="EMBL" id="JAHCDA010000003">
    <property type="protein sequence ID" value="MBS7812319.1"/>
    <property type="molecule type" value="Genomic_DNA"/>
</dbReference>
<evidence type="ECO:0000256" key="8">
    <source>
        <dbReference type="ARBA" id="ARBA00022842"/>
    </source>
</evidence>
<comment type="caution">
    <text evidence="12">The sequence shown here is derived from an EMBL/GenBank/DDBJ whole genome shotgun (WGS) entry which is preliminary data.</text>
</comment>
<dbReference type="SUPFAM" id="SSF53098">
    <property type="entry name" value="Ribonuclease H-like"/>
    <property type="match status" value="1"/>
</dbReference>
<keyword evidence="2" id="KW-0963">Cytoplasm</keyword>
<evidence type="ECO:0000256" key="9">
    <source>
        <dbReference type="ARBA" id="ARBA00023125"/>
    </source>
</evidence>
<accession>A0ABS5QFH3</accession>
<keyword evidence="5" id="KW-0255">Endonuclease</keyword>
<dbReference type="PRINTS" id="PR00696">
    <property type="entry name" value="RSOLVASERUVC"/>
</dbReference>
<dbReference type="InterPro" id="IPR036397">
    <property type="entry name" value="RNaseH_sf"/>
</dbReference>
<keyword evidence="6" id="KW-0227">DNA damage</keyword>
<sequence length="204" mass="22052">MAVHFKKKISVHPGAQTTSIMGLDGSATSTGITIFSRNGSLLATYRLQPKINGAARLREIHEAFRVLLTKHAVGLVILEGYAYGNVNTLATLAEVGGVLRLAMAMYGVPYLSVSPNSLKQFATGKANAKKEEVMKDVYKRWGFDSPGNDIADAYVLGRVGLCLLELTPTENSIQKQVVQTIAKNPLSAEVIKLQRSLYPTAMEG</sequence>
<evidence type="ECO:0000256" key="10">
    <source>
        <dbReference type="ARBA" id="ARBA00023172"/>
    </source>
</evidence>
<dbReference type="Pfam" id="PF02075">
    <property type="entry name" value="RuvC"/>
    <property type="match status" value="1"/>
</dbReference>
<evidence type="ECO:0000256" key="4">
    <source>
        <dbReference type="ARBA" id="ARBA00022723"/>
    </source>
</evidence>
<evidence type="ECO:0000256" key="7">
    <source>
        <dbReference type="ARBA" id="ARBA00022801"/>
    </source>
</evidence>
<dbReference type="PANTHER" id="PTHR30194:SF3">
    <property type="entry name" value="CROSSOVER JUNCTION ENDODEOXYRIBONUCLEASE RUVC"/>
    <property type="match status" value="1"/>
</dbReference>
<evidence type="ECO:0000313" key="12">
    <source>
        <dbReference type="EMBL" id="MBS7812319.1"/>
    </source>
</evidence>
<dbReference type="RefSeq" id="WP_213671027.1">
    <property type="nucleotide sequence ID" value="NZ_JAHCDA010000003.1"/>
</dbReference>
<dbReference type="InterPro" id="IPR012337">
    <property type="entry name" value="RNaseH-like_sf"/>
</dbReference>
<keyword evidence="7 12" id="KW-0378">Hydrolase</keyword>
<proteinExistence type="inferred from homology"/>
<name>A0ABS5QFH3_9PROT</name>
<dbReference type="Proteomes" id="UP000766336">
    <property type="component" value="Unassembled WGS sequence"/>
</dbReference>
<protein>
    <submittedName>
        <fullName evidence="12">Crossover junction endodeoxyribonuclease RuvC</fullName>
        <ecNumber evidence="12">3.1.22.4</ecNumber>
    </submittedName>
</protein>
<keyword evidence="8" id="KW-0460">Magnesium</keyword>
<keyword evidence="10" id="KW-0233">DNA recombination</keyword>
<keyword evidence="13" id="KW-1185">Reference proteome</keyword>
<dbReference type="InterPro" id="IPR002176">
    <property type="entry name" value="X-over_junc_endoDNase_RuvC"/>
</dbReference>
<dbReference type="Gene3D" id="3.30.420.10">
    <property type="entry name" value="Ribonuclease H-like superfamily/Ribonuclease H"/>
    <property type="match status" value="1"/>
</dbReference>
<gene>
    <name evidence="12" type="ORF">KHU32_15320</name>
</gene>
<keyword evidence="9" id="KW-0238">DNA-binding</keyword>
<evidence type="ECO:0000256" key="11">
    <source>
        <dbReference type="ARBA" id="ARBA00023204"/>
    </source>
</evidence>
<evidence type="ECO:0000256" key="6">
    <source>
        <dbReference type="ARBA" id="ARBA00022763"/>
    </source>
</evidence>
<dbReference type="EC" id="3.1.22.4" evidence="12"/>
<dbReference type="GO" id="GO:0016787">
    <property type="term" value="F:hydrolase activity"/>
    <property type="evidence" value="ECO:0007669"/>
    <property type="project" value="UniProtKB-KW"/>
</dbReference>
<evidence type="ECO:0000256" key="2">
    <source>
        <dbReference type="ARBA" id="ARBA00022490"/>
    </source>
</evidence>
<evidence type="ECO:0000256" key="3">
    <source>
        <dbReference type="ARBA" id="ARBA00022722"/>
    </source>
</evidence>
<dbReference type="PANTHER" id="PTHR30194">
    <property type="entry name" value="CROSSOVER JUNCTION ENDODEOXYRIBONUCLEASE RUVC"/>
    <property type="match status" value="1"/>
</dbReference>
<evidence type="ECO:0000256" key="1">
    <source>
        <dbReference type="ARBA" id="ARBA00009518"/>
    </source>
</evidence>
<evidence type="ECO:0000256" key="5">
    <source>
        <dbReference type="ARBA" id="ARBA00022759"/>
    </source>
</evidence>